<keyword evidence="2" id="KW-1185">Reference proteome</keyword>
<dbReference type="Gene3D" id="1.20.5.1160">
    <property type="entry name" value="Vasodilator-stimulated phosphoprotein"/>
    <property type="match status" value="1"/>
</dbReference>
<dbReference type="OrthoDB" id="102442at2759"/>
<proteinExistence type="predicted"/>
<evidence type="ECO:0000313" key="1">
    <source>
        <dbReference type="EMBL" id="VEL38061.1"/>
    </source>
</evidence>
<dbReference type="Proteomes" id="UP000784294">
    <property type="component" value="Unassembled WGS sequence"/>
</dbReference>
<comment type="caution">
    <text evidence="1">The sequence shown here is derived from an EMBL/GenBank/DDBJ whole genome shotgun (WGS) entry which is preliminary data.</text>
</comment>
<accession>A0A3S5B9X8</accession>
<sequence>MLLIFQDLRCKYDLLLKQHDVVRKQLEQETLLRTDLENRHLTLLEDIKFKENLLEQVIFSFVFALYIQSIFILN</sequence>
<gene>
    <name evidence="1" type="ORF">PXEA_LOCUS31501</name>
</gene>
<reference evidence="1" key="1">
    <citation type="submission" date="2018-11" db="EMBL/GenBank/DDBJ databases">
        <authorList>
            <consortium name="Pathogen Informatics"/>
        </authorList>
    </citation>
    <scope>NUCLEOTIDE SEQUENCE</scope>
</reference>
<dbReference type="EMBL" id="CAAALY010256776">
    <property type="protein sequence ID" value="VEL38061.1"/>
    <property type="molecule type" value="Genomic_DNA"/>
</dbReference>
<dbReference type="AlphaFoldDB" id="A0A3S5B9X8"/>
<name>A0A3S5B9X8_9PLAT</name>
<protein>
    <submittedName>
        <fullName evidence="1">Uncharacterized protein</fullName>
    </submittedName>
</protein>
<organism evidence="1 2">
    <name type="scientific">Protopolystoma xenopodis</name>
    <dbReference type="NCBI Taxonomy" id="117903"/>
    <lineage>
        <taxon>Eukaryota</taxon>
        <taxon>Metazoa</taxon>
        <taxon>Spiralia</taxon>
        <taxon>Lophotrochozoa</taxon>
        <taxon>Platyhelminthes</taxon>
        <taxon>Monogenea</taxon>
        <taxon>Polyopisthocotylea</taxon>
        <taxon>Polystomatidea</taxon>
        <taxon>Polystomatidae</taxon>
        <taxon>Protopolystoma</taxon>
    </lineage>
</organism>
<evidence type="ECO:0000313" key="2">
    <source>
        <dbReference type="Proteomes" id="UP000784294"/>
    </source>
</evidence>